<dbReference type="SUPFAM" id="SSF48726">
    <property type="entry name" value="Immunoglobulin"/>
    <property type="match status" value="2"/>
</dbReference>
<dbReference type="FunFam" id="2.60.40.10:FF:000437">
    <property type="entry name" value="Beat-IIIc, isoform A"/>
    <property type="match status" value="1"/>
</dbReference>
<dbReference type="OrthoDB" id="6415662at2759"/>
<protein>
    <submittedName>
        <fullName evidence="2">(salmon louse) hypothetical protein</fullName>
    </submittedName>
</protein>
<dbReference type="PROSITE" id="PS50835">
    <property type="entry name" value="IG_LIKE"/>
    <property type="match status" value="2"/>
</dbReference>
<accession>A0A7R8CMG4</accession>
<dbReference type="Proteomes" id="UP000675881">
    <property type="component" value="Chromosome 2"/>
</dbReference>
<sequence>MLSSFHIIFAFFMLQIDQPGETIIILDILIPSYIRHGSTAQLVCIYDLEYDGLYSIKWYKDNIEFYSYTPRLRENPKRFYNVSGIDVDIRRTNESQVALRNISWTSAGNYKCQVSGEGPLFATEFQTKRLRVAVTPQDPPHIVGLLPNKLYDPGDWLHLNCSSKGSNPATRLTWLINGSDELERKMLVLRYPSTEIISNENLLSLPKGSLYESIVQCVARISDIYLEKSKVLIIGEYSEGPDKALSTTSFATGLPNRRTQIDDYRTIASTLKMHIRSVQRLRAHLNPSDDPYLASEGVLRLCTILSLTPSPLT</sequence>
<name>A0A7R8CMG4_LEPSM</name>
<proteinExistence type="predicted"/>
<dbReference type="InterPro" id="IPR036179">
    <property type="entry name" value="Ig-like_dom_sf"/>
</dbReference>
<evidence type="ECO:0000313" key="2">
    <source>
        <dbReference type="EMBL" id="CAF2865078.1"/>
    </source>
</evidence>
<dbReference type="InterPro" id="IPR007110">
    <property type="entry name" value="Ig-like_dom"/>
</dbReference>
<organism evidence="2 3">
    <name type="scientific">Lepeophtheirus salmonis</name>
    <name type="common">Salmon louse</name>
    <name type="synonym">Caligus salmonis</name>
    <dbReference type="NCBI Taxonomy" id="72036"/>
    <lineage>
        <taxon>Eukaryota</taxon>
        <taxon>Metazoa</taxon>
        <taxon>Ecdysozoa</taxon>
        <taxon>Arthropoda</taxon>
        <taxon>Crustacea</taxon>
        <taxon>Multicrustacea</taxon>
        <taxon>Hexanauplia</taxon>
        <taxon>Copepoda</taxon>
        <taxon>Siphonostomatoida</taxon>
        <taxon>Caligidae</taxon>
        <taxon>Lepeophtheirus</taxon>
    </lineage>
</organism>
<feature type="domain" description="Ig-like" evidence="1">
    <location>
        <begin position="19"/>
        <end position="133"/>
    </location>
</feature>
<dbReference type="AlphaFoldDB" id="A0A7R8CMG4"/>
<feature type="domain" description="Ig-like" evidence="1">
    <location>
        <begin position="140"/>
        <end position="233"/>
    </location>
</feature>
<dbReference type="PANTHER" id="PTHR21261">
    <property type="entry name" value="BEAT PROTEIN"/>
    <property type="match status" value="1"/>
</dbReference>
<dbReference type="Gene3D" id="2.60.40.10">
    <property type="entry name" value="Immunoglobulins"/>
    <property type="match status" value="2"/>
</dbReference>
<reference evidence="2" key="1">
    <citation type="submission" date="2021-02" db="EMBL/GenBank/DDBJ databases">
        <authorList>
            <person name="Bekaert M."/>
        </authorList>
    </citation>
    <scope>NUCLEOTIDE SEQUENCE</scope>
    <source>
        <strain evidence="2">IoA-00</strain>
    </source>
</reference>
<dbReference type="InterPro" id="IPR013783">
    <property type="entry name" value="Ig-like_fold"/>
</dbReference>
<dbReference type="EMBL" id="HG994581">
    <property type="protein sequence ID" value="CAF2865078.1"/>
    <property type="molecule type" value="Genomic_DNA"/>
</dbReference>
<dbReference type="PANTHER" id="PTHR21261:SF15">
    <property type="entry name" value="BEATEN PATH IIIA, ISOFORM D-RELATED"/>
    <property type="match status" value="1"/>
</dbReference>
<keyword evidence="3" id="KW-1185">Reference proteome</keyword>
<evidence type="ECO:0000313" key="3">
    <source>
        <dbReference type="Proteomes" id="UP000675881"/>
    </source>
</evidence>
<gene>
    <name evidence="2" type="ORF">LSAA_6586</name>
</gene>
<evidence type="ECO:0000259" key="1">
    <source>
        <dbReference type="PROSITE" id="PS50835"/>
    </source>
</evidence>